<name>A0ABS9F035_9BACT</name>
<proteinExistence type="predicted"/>
<dbReference type="RefSeq" id="WP_236114991.1">
    <property type="nucleotide sequence ID" value="NZ_JAKGUF010000023.1"/>
</dbReference>
<reference evidence="1 2" key="1">
    <citation type="submission" date="2022-01" db="EMBL/GenBank/DDBJ databases">
        <title>Dethiosulfovibrio faecalis sp. nov., a novel proteolytic, non-sulfur-reducing bacterium isolated from a marine aquaculture solid waste bioreactor.</title>
        <authorList>
            <person name="Grabowski S."/>
            <person name="Apolinario E."/>
            <person name="Schneider N."/>
            <person name="Marshall C.W."/>
            <person name="Sowers K.R."/>
        </authorList>
    </citation>
    <scope>NUCLEOTIDE SEQUENCE [LARGE SCALE GENOMIC DNA]</scope>
    <source>
        <strain evidence="1 2">DSM 12590</strain>
    </source>
</reference>
<dbReference type="Proteomes" id="UP001200932">
    <property type="component" value="Unassembled WGS sequence"/>
</dbReference>
<keyword evidence="2" id="KW-1185">Reference proteome</keyword>
<evidence type="ECO:0000313" key="1">
    <source>
        <dbReference type="EMBL" id="MCF4145891.1"/>
    </source>
</evidence>
<dbReference type="EMBL" id="JAKGUF010000023">
    <property type="protein sequence ID" value="MCF4145891.1"/>
    <property type="molecule type" value="Genomic_DNA"/>
</dbReference>
<comment type="caution">
    <text evidence="1">The sequence shown here is derived from an EMBL/GenBank/DDBJ whole genome shotgun (WGS) entry which is preliminary data.</text>
</comment>
<protein>
    <submittedName>
        <fullName evidence="1">Uncharacterized protein</fullName>
    </submittedName>
</protein>
<sequence>AARATLVLNSGERRCRLAAIMSPLFLRPMIQQPVLHLNLATYSVVHFSGSTINIGVTYEGFANS</sequence>
<accession>A0ABS9F035</accession>
<organism evidence="1 2">
    <name type="scientific">Dethiosulfovibrio acidaminovorans</name>
    <dbReference type="NCBI Taxonomy" id="133535"/>
    <lineage>
        <taxon>Bacteria</taxon>
        <taxon>Thermotogati</taxon>
        <taxon>Synergistota</taxon>
        <taxon>Synergistia</taxon>
        <taxon>Synergistales</taxon>
        <taxon>Dethiosulfovibrionaceae</taxon>
        <taxon>Dethiosulfovibrio</taxon>
    </lineage>
</organism>
<evidence type="ECO:0000313" key="2">
    <source>
        <dbReference type="Proteomes" id="UP001200932"/>
    </source>
</evidence>
<gene>
    <name evidence="1" type="ORF">L2W31_11190</name>
</gene>
<feature type="non-terminal residue" evidence="1">
    <location>
        <position position="1"/>
    </location>
</feature>